<dbReference type="OMA" id="WRAIFTH"/>
<name>A0A5P1F7J7_ASPOF</name>
<keyword evidence="1" id="KW-0812">Transmembrane</keyword>
<dbReference type="InterPro" id="IPR004158">
    <property type="entry name" value="DUF247_pln"/>
</dbReference>
<dbReference type="PANTHER" id="PTHR31170:SF25">
    <property type="entry name" value="BNAA09G04570D PROTEIN"/>
    <property type="match status" value="1"/>
</dbReference>
<protein>
    <submittedName>
        <fullName evidence="2">Uncharacterized protein</fullName>
    </submittedName>
</protein>
<keyword evidence="3" id="KW-1185">Reference proteome</keyword>
<dbReference type="AlphaFoldDB" id="A0A5P1F7J7"/>
<gene>
    <name evidence="2" type="ORF">A4U43_C03F2710</name>
</gene>
<feature type="transmembrane region" description="Helical" evidence="1">
    <location>
        <begin position="170"/>
        <end position="194"/>
    </location>
</feature>
<dbReference type="PANTHER" id="PTHR31170">
    <property type="entry name" value="BNAC04G53230D PROTEIN"/>
    <property type="match status" value="1"/>
</dbReference>
<evidence type="ECO:0000256" key="1">
    <source>
        <dbReference type="SAM" id="Phobius"/>
    </source>
</evidence>
<dbReference type="Gramene" id="ONK74094">
    <property type="protein sequence ID" value="ONK74094"/>
    <property type="gene ID" value="A4U43_C03F2710"/>
</dbReference>
<reference evidence="3" key="1">
    <citation type="journal article" date="2017" name="Nat. Commun.">
        <title>The asparagus genome sheds light on the origin and evolution of a young Y chromosome.</title>
        <authorList>
            <person name="Harkess A."/>
            <person name="Zhou J."/>
            <person name="Xu C."/>
            <person name="Bowers J.E."/>
            <person name="Van der Hulst R."/>
            <person name="Ayyampalayam S."/>
            <person name="Mercati F."/>
            <person name="Riccardi P."/>
            <person name="McKain M.R."/>
            <person name="Kakrana A."/>
            <person name="Tang H."/>
            <person name="Ray J."/>
            <person name="Groenendijk J."/>
            <person name="Arikit S."/>
            <person name="Mathioni S.M."/>
            <person name="Nakano M."/>
            <person name="Shan H."/>
            <person name="Telgmann-Rauber A."/>
            <person name="Kanno A."/>
            <person name="Yue Z."/>
            <person name="Chen H."/>
            <person name="Li W."/>
            <person name="Chen Y."/>
            <person name="Xu X."/>
            <person name="Zhang Y."/>
            <person name="Luo S."/>
            <person name="Chen H."/>
            <person name="Gao J."/>
            <person name="Mao Z."/>
            <person name="Pires J.C."/>
            <person name="Luo M."/>
            <person name="Kudrna D."/>
            <person name="Wing R.A."/>
            <person name="Meyers B.C."/>
            <person name="Yi K."/>
            <person name="Kong H."/>
            <person name="Lavrijsen P."/>
            <person name="Sunseri F."/>
            <person name="Falavigna A."/>
            <person name="Ye Y."/>
            <person name="Leebens-Mack J.H."/>
            <person name="Chen G."/>
        </authorList>
    </citation>
    <scope>NUCLEOTIDE SEQUENCE [LARGE SCALE GENOMIC DNA]</scope>
    <source>
        <strain evidence="3">cv. DH0086</strain>
    </source>
</reference>
<evidence type="ECO:0000313" key="3">
    <source>
        <dbReference type="Proteomes" id="UP000243459"/>
    </source>
</evidence>
<dbReference type="Pfam" id="PF03140">
    <property type="entry name" value="DUF247"/>
    <property type="match status" value="1"/>
</dbReference>
<accession>A0A5P1F7J7</accession>
<proteinExistence type="predicted"/>
<organism evidence="2 3">
    <name type="scientific">Asparagus officinalis</name>
    <name type="common">Garden asparagus</name>
    <dbReference type="NCBI Taxonomy" id="4686"/>
    <lineage>
        <taxon>Eukaryota</taxon>
        <taxon>Viridiplantae</taxon>
        <taxon>Streptophyta</taxon>
        <taxon>Embryophyta</taxon>
        <taxon>Tracheophyta</taxon>
        <taxon>Spermatophyta</taxon>
        <taxon>Magnoliopsida</taxon>
        <taxon>Liliopsida</taxon>
        <taxon>Asparagales</taxon>
        <taxon>Asparagaceae</taxon>
        <taxon>Asparagoideae</taxon>
        <taxon>Asparagus</taxon>
    </lineage>
</organism>
<evidence type="ECO:0000313" key="2">
    <source>
        <dbReference type="EMBL" id="ONK74094.1"/>
    </source>
</evidence>
<sequence>MTDRHVEDSKNFIKICDDVLDTELETIRGKGLHFLDISKKKMSAEGNYIHDRALTVCTATELVQAGVSFKLADSICYSDISFTNGVLKLPYLCCHNNDVALLREAKIVSCTSGSDGDIASLFNRLTKGLPLLDKIHVHSENVNMKIENYYNRRRHKWRAIFTHTYLSNHWVFISLLAAIFLLALTFLQTIYTIIPFYKYS</sequence>
<keyword evidence="1" id="KW-1133">Transmembrane helix</keyword>
<dbReference type="Proteomes" id="UP000243459">
    <property type="component" value="Chromosome 3"/>
</dbReference>
<dbReference type="EMBL" id="CM007383">
    <property type="protein sequence ID" value="ONK74094.1"/>
    <property type="molecule type" value="Genomic_DNA"/>
</dbReference>
<keyword evidence="1" id="KW-0472">Membrane</keyword>